<reference evidence="1" key="2">
    <citation type="submission" date="2020-03" db="EMBL/GenBank/DDBJ databases">
        <authorList>
            <person name="Fu F.-F."/>
            <person name="Chen J."/>
        </authorList>
    </citation>
    <scope>NUCLEOTIDE SEQUENCE</scope>
    <source>
        <strain evidence="1">Lc1</strain>
    </source>
</reference>
<dbReference type="EMBL" id="WVTB01000022">
    <property type="protein sequence ID" value="KAF3808324.1"/>
    <property type="molecule type" value="Genomic_DNA"/>
</dbReference>
<protein>
    <submittedName>
        <fullName evidence="1">Uncharacterized protein</fullName>
    </submittedName>
</protein>
<evidence type="ECO:0000313" key="2">
    <source>
        <dbReference type="Proteomes" id="UP000613401"/>
    </source>
</evidence>
<evidence type="ECO:0000313" key="1">
    <source>
        <dbReference type="EMBL" id="KAF3808324.1"/>
    </source>
</evidence>
<reference evidence="1" key="1">
    <citation type="journal article" date="2020" name="Phytopathology">
        <title>Genome sequence and comparative analysis of Colletotrichum gloeosporioides isolated from Liriodendron leaves.</title>
        <authorList>
            <person name="Fu F.F."/>
            <person name="Hao Z."/>
            <person name="Wang P."/>
            <person name="Lu Y."/>
            <person name="Xue L.J."/>
            <person name="Wei G."/>
            <person name="Tian Y."/>
            <person name="Baishi H."/>
            <person name="Xu H."/>
            <person name="Shi J."/>
            <person name="Cheng T."/>
            <person name="Wang G."/>
            <person name="Yi Y."/>
            <person name="Chen J."/>
        </authorList>
    </citation>
    <scope>NUCLEOTIDE SEQUENCE</scope>
    <source>
        <strain evidence="1">Lc1</strain>
    </source>
</reference>
<organism evidence="1 2">
    <name type="scientific">Colletotrichum gloeosporioides</name>
    <name type="common">Anthracnose fungus</name>
    <name type="synonym">Glomerella cingulata</name>
    <dbReference type="NCBI Taxonomy" id="474922"/>
    <lineage>
        <taxon>Eukaryota</taxon>
        <taxon>Fungi</taxon>
        <taxon>Dikarya</taxon>
        <taxon>Ascomycota</taxon>
        <taxon>Pezizomycotina</taxon>
        <taxon>Sordariomycetes</taxon>
        <taxon>Hypocreomycetidae</taxon>
        <taxon>Glomerellales</taxon>
        <taxon>Glomerellaceae</taxon>
        <taxon>Colletotrichum</taxon>
        <taxon>Colletotrichum gloeosporioides species complex</taxon>
    </lineage>
</organism>
<sequence length="154" mass="18156">MTMEEFLNLSFPRKDQFIRAVERAGAQSGMQTGNDRLSLRMRESWICWEKLHREGMGDAMLDQATVKEKDRFVNMKMDQFKQYLRERQTDARFSDDKKDSVGLKMPYLKLSVQLVCRIKIKHEFGSAALLLLKVQDILSCVSFFLNWTIDIFFE</sequence>
<dbReference type="Proteomes" id="UP000613401">
    <property type="component" value="Unassembled WGS sequence"/>
</dbReference>
<dbReference type="GeneID" id="69014091"/>
<name>A0A8H4FPE2_COLGL</name>
<accession>A0A8H4FPE2</accession>
<dbReference type="AlphaFoldDB" id="A0A8H4FPE2"/>
<keyword evidence="2" id="KW-1185">Reference proteome</keyword>
<dbReference type="RefSeq" id="XP_045267483.1">
    <property type="nucleotide sequence ID" value="XM_045406937.1"/>
</dbReference>
<comment type="caution">
    <text evidence="1">The sequence shown here is derived from an EMBL/GenBank/DDBJ whole genome shotgun (WGS) entry which is preliminary data.</text>
</comment>
<gene>
    <name evidence="1" type="ORF">GCG54_00006945</name>
</gene>
<proteinExistence type="predicted"/>